<accession>A0A9P4S6Z1</accession>
<comment type="caution">
    <text evidence="9">The sequence shown here is derived from an EMBL/GenBank/DDBJ whole genome shotgun (WGS) entry which is preliminary data.</text>
</comment>
<evidence type="ECO:0000256" key="2">
    <source>
        <dbReference type="ARBA" id="ARBA00004496"/>
    </source>
</evidence>
<dbReference type="InterPro" id="IPR019519">
    <property type="entry name" value="Elp5"/>
</dbReference>
<evidence type="ECO:0000256" key="3">
    <source>
        <dbReference type="ARBA" id="ARBA00005043"/>
    </source>
</evidence>
<comment type="subcellular location">
    <subcellularLocation>
        <location evidence="2">Cytoplasm</location>
    </subcellularLocation>
    <subcellularLocation>
        <location evidence="1">Nucleus</location>
    </subcellularLocation>
</comment>
<dbReference type="CDD" id="cd19496">
    <property type="entry name" value="Elp5"/>
    <property type="match status" value="1"/>
</dbReference>
<keyword evidence="7" id="KW-0819">tRNA processing</keyword>
<keyword evidence="10" id="KW-1185">Reference proteome</keyword>
<dbReference type="Pfam" id="PF10483">
    <property type="entry name" value="Elong_Iki1"/>
    <property type="match status" value="1"/>
</dbReference>
<dbReference type="Gene3D" id="3.40.50.300">
    <property type="entry name" value="P-loop containing nucleotide triphosphate hydrolases"/>
    <property type="match status" value="1"/>
</dbReference>
<evidence type="ECO:0000256" key="1">
    <source>
        <dbReference type="ARBA" id="ARBA00004123"/>
    </source>
</evidence>
<evidence type="ECO:0000256" key="7">
    <source>
        <dbReference type="ARBA" id="ARBA00022694"/>
    </source>
</evidence>
<evidence type="ECO:0000256" key="6">
    <source>
        <dbReference type="ARBA" id="ARBA00022490"/>
    </source>
</evidence>
<dbReference type="GO" id="GO:0005634">
    <property type="term" value="C:nucleus"/>
    <property type="evidence" value="ECO:0007669"/>
    <property type="project" value="UniProtKB-SubCell"/>
</dbReference>
<dbReference type="GO" id="GO:0033588">
    <property type="term" value="C:elongator holoenzyme complex"/>
    <property type="evidence" value="ECO:0007669"/>
    <property type="project" value="InterPro"/>
</dbReference>
<reference evidence="9" key="1">
    <citation type="journal article" date="2020" name="Stud. Mycol.">
        <title>101 Dothideomycetes genomes: a test case for predicting lifestyles and emergence of pathogens.</title>
        <authorList>
            <person name="Haridas S."/>
            <person name="Albert R."/>
            <person name="Binder M."/>
            <person name="Bloem J."/>
            <person name="Labutti K."/>
            <person name="Salamov A."/>
            <person name="Andreopoulos B."/>
            <person name="Baker S."/>
            <person name="Barry K."/>
            <person name="Bills G."/>
            <person name="Bluhm B."/>
            <person name="Cannon C."/>
            <person name="Castanera R."/>
            <person name="Culley D."/>
            <person name="Daum C."/>
            <person name="Ezra D."/>
            <person name="Gonzalez J."/>
            <person name="Henrissat B."/>
            <person name="Kuo A."/>
            <person name="Liang C."/>
            <person name="Lipzen A."/>
            <person name="Lutzoni F."/>
            <person name="Magnuson J."/>
            <person name="Mondo S."/>
            <person name="Nolan M."/>
            <person name="Ohm R."/>
            <person name="Pangilinan J."/>
            <person name="Park H.-J."/>
            <person name="Ramirez L."/>
            <person name="Alfaro M."/>
            <person name="Sun H."/>
            <person name="Tritt A."/>
            <person name="Yoshinaga Y."/>
            <person name="Zwiers L.-H."/>
            <person name="Turgeon B."/>
            <person name="Goodwin S."/>
            <person name="Spatafora J."/>
            <person name="Crous P."/>
            <person name="Grigoriev I."/>
        </authorList>
    </citation>
    <scope>NUCLEOTIDE SEQUENCE</scope>
    <source>
        <strain evidence="9">CBS 101060</strain>
    </source>
</reference>
<evidence type="ECO:0000256" key="8">
    <source>
        <dbReference type="ARBA" id="ARBA00023242"/>
    </source>
</evidence>
<dbReference type="PANTHER" id="PTHR15641:SF1">
    <property type="entry name" value="ELONGATOR COMPLEX PROTEIN 5"/>
    <property type="match status" value="1"/>
</dbReference>
<dbReference type="GO" id="GO:0000049">
    <property type="term" value="F:tRNA binding"/>
    <property type="evidence" value="ECO:0007669"/>
    <property type="project" value="TreeGrafter"/>
</dbReference>
<gene>
    <name evidence="9" type="ORF">M501DRAFT_996259</name>
</gene>
<dbReference type="GO" id="GO:0005829">
    <property type="term" value="C:cytosol"/>
    <property type="evidence" value="ECO:0007669"/>
    <property type="project" value="TreeGrafter"/>
</dbReference>
<evidence type="ECO:0000256" key="5">
    <source>
        <dbReference type="ARBA" id="ARBA00020264"/>
    </source>
</evidence>
<keyword evidence="6" id="KW-0963">Cytoplasm</keyword>
<sequence>MNTGSLRHRRTHHLLLISKLLNNKENASPFTLIVDNLEQSGKPLVREYIKRAVVSKLRVIFVSFETLRKPLGVEVFIQGSRLNPEALQKNIQDHFSPNNTTRHFIIFDSLTNLSSHISINLPLYLSSFISPATSLLAIYHADTPSSLSQSPYSPSLLTLLKYLSTTIVTVHSISHLLAEKAARDRSVAEPVFGLSEENEGVIVGLGSNDSRGMVLEVEFRRKSGRGMQEWYFLPHSVKQSASSTTRPKESVILLEDHPLYARMSETKESSGQDGMDTTFDLGLTEKQRRDREGVVLPYFDAQKGEGGEGGRILYDMGVEDDFDEEEDEI</sequence>
<dbReference type="OrthoDB" id="166907at2759"/>
<dbReference type="AlphaFoldDB" id="A0A9P4S6Z1"/>
<keyword evidence="8" id="KW-0539">Nucleus</keyword>
<dbReference type="Proteomes" id="UP000799429">
    <property type="component" value="Unassembled WGS sequence"/>
</dbReference>
<dbReference type="InterPro" id="IPR027417">
    <property type="entry name" value="P-loop_NTPase"/>
</dbReference>
<proteinExistence type="inferred from homology"/>
<comment type="similarity">
    <text evidence="4">Belongs to the ELP5 family.</text>
</comment>
<name>A0A9P4S6Z1_9PEZI</name>
<organism evidence="9 10">
    <name type="scientific">Patellaria atrata CBS 101060</name>
    <dbReference type="NCBI Taxonomy" id="1346257"/>
    <lineage>
        <taxon>Eukaryota</taxon>
        <taxon>Fungi</taxon>
        <taxon>Dikarya</taxon>
        <taxon>Ascomycota</taxon>
        <taxon>Pezizomycotina</taxon>
        <taxon>Dothideomycetes</taxon>
        <taxon>Dothideomycetes incertae sedis</taxon>
        <taxon>Patellariales</taxon>
        <taxon>Patellariaceae</taxon>
        <taxon>Patellaria</taxon>
    </lineage>
</organism>
<evidence type="ECO:0000256" key="4">
    <source>
        <dbReference type="ARBA" id="ARBA00009567"/>
    </source>
</evidence>
<comment type="pathway">
    <text evidence="3">tRNA modification; 5-methoxycarbonylmethyl-2-thiouridine-tRNA biosynthesis.</text>
</comment>
<protein>
    <recommendedName>
        <fullName evidence="5">Elongator complex protein 5</fullName>
    </recommendedName>
</protein>
<dbReference type="EMBL" id="MU006101">
    <property type="protein sequence ID" value="KAF2837100.1"/>
    <property type="molecule type" value="Genomic_DNA"/>
</dbReference>
<evidence type="ECO:0000313" key="9">
    <source>
        <dbReference type="EMBL" id="KAF2837100.1"/>
    </source>
</evidence>
<dbReference type="PANTHER" id="PTHR15641">
    <property type="entry name" value="ELONGATOR COMPLEX PROTEIN 5"/>
    <property type="match status" value="1"/>
</dbReference>
<evidence type="ECO:0000313" key="10">
    <source>
        <dbReference type="Proteomes" id="UP000799429"/>
    </source>
</evidence>
<dbReference type="GO" id="GO:0002098">
    <property type="term" value="P:tRNA wobble uridine modification"/>
    <property type="evidence" value="ECO:0007669"/>
    <property type="project" value="InterPro"/>
</dbReference>